<dbReference type="EMBL" id="JBHRZG010000024">
    <property type="protein sequence ID" value="MFC3834795.1"/>
    <property type="molecule type" value="Genomic_DNA"/>
</dbReference>
<evidence type="ECO:0000313" key="1">
    <source>
        <dbReference type="EMBL" id="MFC3834795.1"/>
    </source>
</evidence>
<reference evidence="2" key="1">
    <citation type="journal article" date="2019" name="Int. J. Syst. Evol. Microbiol.">
        <title>The Global Catalogue of Microorganisms (GCM) 10K type strain sequencing project: providing services to taxonomists for standard genome sequencing and annotation.</title>
        <authorList>
            <consortium name="The Broad Institute Genomics Platform"/>
            <consortium name="The Broad Institute Genome Sequencing Center for Infectious Disease"/>
            <person name="Wu L."/>
            <person name="Ma J."/>
        </authorList>
    </citation>
    <scope>NUCLEOTIDE SEQUENCE [LARGE SCALE GENOMIC DNA]</scope>
    <source>
        <strain evidence="2">CCTCC AB 2017081</strain>
    </source>
</reference>
<sequence>MPWENIDANMGRYGALWVAVQTAFGTPAAAPTHALRVRTFLPPTKQYTRTADEYADKSMESKFERVQGLALDTRSLTIEATVRDLALLYQAALGDAVTGTLTPKTGDFAVYAPGVPLTIWQPHPGGHTIAKDVQITSLELTVAARANVTAQIGLGITSVDDLGTLPAAPTISQEVLQFRHFWVKYDGAVMKPESGTVRLTVPMSAVDAAQGLLADDRALAPLGWERSGPRVARIEFATAGTPAALRTGYGVTDPANLKTAEAGFTLPGATPKVLSLKLNPAQVKGHDPSNGLDRFTVSHAIEGVSVDGLPPFSVTIPA</sequence>
<accession>A0ABV7ZDG1</accession>
<dbReference type="RefSeq" id="WP_322472220.1">
    <property type="nucleotide sequence ID" value="NZ_JBHRZG010000024.1"/>
</dbReference>
<proteinExistence type="predicted"/>
<dbReference type="InterPro" id="IPR044000">
    <property type="entry name" value="Phage_tube_2"/>
</dbReference>
<keyword evidence="2" id="KW-1185">Reference proteome</keyword>
<name>A0ABV7ZDG1_9DEIO</name>
<evidence type="ECO:0000313" key="2">
    <source>
        <dbReference type="Proteomes" id="UP001595803"/>
    </source>
</evidence>
<gene>
    <name evidence="1" type="ORF">ACFOSB_18205</name>
</gene>
<dbReference type="Proteomes" id="UP001595803">
    <property type="component" value="Unassembled WGS sequence"/>
</dbReference>
<comment type="caution">
    <text evidence="1">The sequence shown here is derived from an EMBL/GenBank/DDBJ whole genome shotgun (WGS) entry which is preliminary data.</text>
</comment>
<dbReference type="Pfam" id="PF18906">
    <property type="entry name" value="Phage_tube_2"/>
    <property type="match status" value="1"/>
</dbReference>
<organism evidence="1 2">
    <name type="scientific">Deinococcus rufus</name>
    <dbReference type="NCBI Taxonomy" id="2136097"/>
    <lineage>
        <taxon>Bacteria</taxon>
        <taxon>Thermotogati</taxon>
        <taxon>Deinococcota</taxon>
        <taxon>Deinococci</taxon>
        <taxon>Deinococcales</taxon>
        <taxon>Deinococcaceae</taxon>
        <taxon>Deinococcus</taxon>
    </lineage>
</organism>
<protein>
    <submittedName>
        <fullName evidence="1">Uncharacterized protein</fullName>
    </submittedName>
</protein>